<accession>A0A238UDB0</accession>
<reference evidence="2 3" key="1">
    <citation type="submission" date="2017-07" db="EMBL/GenBank/DDBJ databases">
        <authorList>
            <person name="Sun Z.S."/>
            <person name="Albrecht U."/>
            <person name="Echele G."/>
            <person name="Lee C.C."/>
        </authorList>
    </citation>
    <scope>NUCLEOTIDE SEQUENCE [LARGE SCALE GENOMIC DNA]</scope>
    <source>
        <strain evidence="3">type strain: KCTC 22618</strain>
    </source>
</reference>
<proteinExistence type="predicted"/>
<dbReference type="AlphaFoldDB" id="A0A238UDB0"/>
<dbReference type="Proteomes" id="UP000215214">
    <property type="component" value="Chromosome TJEJU"/>
</dbReference>
<evidence type="ECO:0000313" key="3">
    <source>
        <dbReference type="Proteomes" id="UP000215214"/>
    </source>
</evidence>
<dbReference type="EMBL" id="LT899436">
    <property type="protein sequence ID" value="SNR16390.1"/>
    <property type="molecule type" value="Genomic_DNA"/>
</dbReference>
<protein>
    <submittedName>
        <fullName evidence="2">Uncharacterized protein</fullName>
    </submittedName>
</protein>
<evidence type="ECO:0000313" key="2">
    <source>
        <dbReference type="EMBL" id="SNR16390.1"/>
    </source>
</evidence>
<keyword evidence="3" id="KW-1185">Reference proteome</keyword>
<evidence type="ECO:0000256" key="1">
    <source>
        <dbReference type="SAM" id="MobiDB-lite"/>
    </source>
</evidence>
<name>A0A238UDB0_9FLAO</name>
<gene>
    <name evidence="2" type="ORF">TJEJU_2711</name>
</gene>
<dbReference type="KEGG" id="tje:TJEJU_2711"/>
<sequence length="227" mass="25600">MRAGNAAYPGKRAGQLNGNEGEFDNPLPGSYDISSVDDQFCRVVKRFIFPGFYIVDHNLKLNDNITRLDLVKNDVFMNDGISLLSIGGRWNDRFDPVDDPIISNDVVLRPQITIVDFSEDFFDPGFKVYNPRDLADVSLQIPIDGELEDFRPNFGTNGTITKDVIRSQNFEPNEEILEQQYQILIKFTDVQLRNSFGAGPDQLLNGSILITWVGTDTPPQELNPIQD</sequence>
<feature type="region of interest" description="Disordered" evidence="1">
    <location>
        <begin position="1"/>
        <end position="21"/>
    </location>
</feature>
<organism evidence="2 3">
    <name type="scientific">Tenacibaculum jejuense</name>
    <dbReference type="NCBI Taxonomy" id="584609"/>
    <lineage>
        <taxon>Bacteria</taxon>
        <taxon>Pseudomonadati</taxon>
        <taxon>Bacteroidota</taxon>
        <taxon>Flavobacteriia</taxon>
        <taxon>Flavobacteriales</taxon>
        <taxon>Flavobacteriaceae</taxon>
        <taxon>Tenacibaculum</taxon>
    </lineage>
</organism>